<dbReference type="EMBL" id="CP030139">
    <property type="protein sequence ID" value="AZB73349.1"/>
    <property type="molecule type" value="Genomic_DNA"/>
</dbReference>
<organism evidence="1 2">
    <name type="scientific">Synechococcus elongatus PCC 11801</name>
    <dbReference type="NCBI Taxonomy" id="2219813"/>
    <lineage>
        <taxon>Bacteria</taxon>
        <taxon>Bacillati</taxon>
        <taxon>Cyanobacteriota</taxon>
        <taxon>Cyanophyceae</taxon>
        <taxon>Synechococcales</taxon>
        <taxon>Synechococcaceae</taxon>
        <taxon>Synechococcus</taxon>
    </lineage>
</organism>
<dbReference type="Proteomes" id="UP000267249">
    <property type="component" value="Chromosome"/>
</dbReference>
<accession>A0AAN1QQ82</accession>
<reference evidence="1 2" key="1">
    <citation type="journal article" date="2018" name="Sci. Rep.">
        <title>Genome Features and Biochemical Characteristics of a Robust, Fast Growing and Naturally Transformable Cyanobacterium Synechococcus elongatus PCC 11801 Isolated from India.</title>
        <authorList>
            <person name="Jaiswal D."/>
            <person name="Sengupta A."/>
            <person name="Sohoni S."/>
            <person name="Sengupta S."/>
            <person name="Phadnavis A.G."/>
            <person name="Pakrasi H.B."/>
            <person name="Wangikar P.P."/>
        </authorList>
    </citation>
    <scope>NUCLEOTIDE SEQUENCE [LARGE SCALE GENOMIC DNA]</scope>
    <source>
        <strain evidence="1 2">PCC 11801</strain>
    </source>
</reference>
<protein>
    <submittedName>
        <fullName evidence="1">Uncharacterized protein</fullName>
    </submittedName>
</protein>
<name>A0AAN1QQ82_SYNEL</name>
<evidence type="ECO:0000313" key="1">
    <source>
        <dbReference type="EMBL" id="AZB73349.1"/>
    </source>
</evidence>
<proteinExistence type="predicted"/>
<dbReference type="RefSeq" id="WP_208674082.1">
    <property type="nucleotide sequence ID" value="NZ_CP030139.2"/>
</dbReference>
<evidence type="ECO:0000313" key="2">
    <source>
        <dbReference type="Proteomes" id="UP000267249"/>
    </source>
</evidence>
<sequence>MGKAKLQRLLGQLESVQLADRQNAATIYTAATLAVQKLEEQTATTQPVAALPEAAPTDLSTFKQQFANHRACRQWLKMQGVHFTKTPSWKDLYQGWRYWLAIQPALAATLTSHPLPSSARFEITPQLARQQPE</sequence>
<dbReference type="AlphaFoldDB" id="A0AAN1QQ82"/>
<gene>
    <name evidence="1" type="ORF">DOP62_12080</name>
</gene>